<name>A0A2J5HMT0_9EURO</name>
<dbReference type="AlphaFoldDB" id="A0A2J5HMT0"/>
<accession>A0A2J5HMT0</accession>
<organism evidence="2 3">
    <name type="scientific">Aspergillus taichungensis</name>
    <dbReference type="NCBI Taxonomy" id="482145"/>
    <lineage>
        <taxon>Eukaryota</taxon>
        <taxon>Fungi</taxon>
        <taxon>Dikarya</taxon>
        <taxon>Ascomycota</taxon>
        <taxon>Pezizomycotina</taxon>
        <taxon>Eurotiomycetes</taxon>
        <taxon>Eurotiomycetidae</taxon>
        <taxon>Eurotiales</taxon>
        <taxon>Aspergillaceae</taxon>
        <taxon>Aspergillus</taxon>
        <taxon>Aspergillus subgen. Circumdati</taxon>
    </lineage>
</organism>
<evidence type="ECO:0000313" key="3">
    <source>
        <dbReference type="Proteomes" id="UP000235023"/>
    </source>
</evidence>
<feature type="signal peptide" evidence="1">
    <location>
        <begin position="1"/>
        <end position="21"/>
    </location>
</feature>
<protein>
    <recommendedName>
        <fullName evidence="4">Secreted protein</fullName>
    </recommendedName>
</protein>
<evidence type="ECO:0000313" key="2">
    <source>
        <dbReference type="EMBL" id="PLN78488.1"/>
    </source>
</evidence>
<proteinExistence type="predicted"/>
<dbReference type="Proteomes" id="UP000235023">
    <property type="component" value="Unassembled WGS sequence"/>
</dbReference>
<dbReference type="EMBL" id="KZ559575">
    <property type="protein sequence ID" value="PLN78488.1"/>
    <property type="molecule type" value="Genomic_DNA"/>
</dbReference>
<feature type="chain" id="PRO_5014374976" description="Secreted protein" evidence="1">
    <location>
        <begin position="22"/>
        <end position="101"/>
    </location>
</feature>
<gene>
    <name evidence="2" type="ORF">BDW42DRAFT_174664</name>
</gene>
<evidence type="ECO:0008006" key="4">
    <source>
        <dbReference type="Google" id="ProtNLM"/>
    </source>
</evidence>
<sequence>MPRWTPCLFLLVASLPPVCRSGDHESSRWLGFGSPNWMASTRPMRSETKDQTWVDPIKVRRQGTSIDRPLLQPVTLDRSVKFQAVRSPTDQCEHKLGHLQP</sequence>
<reference evidence="3" key="1">
    <citation type="submission" date="2017-12" db="EMBL/GenBank/DDBJ databases">
        <authorList>
            <consortium name="DOE Joint Genome Institute"/>
            <person name="Mondo S.J."/>
            <person name="Kjaerbolling I."/>
            <person name="Vesth T.C."/>
            <person name="Frisvad J.C."/>
            <person name="Nybo J.L."/>
            <person name="Theobald S."/>
            <person name="Kuo A."/>
            <person name="Bowyer P."/>
            <person name="Matsuda Y."/>
            <person name="Lyhne E.K."/>
            <person name="Kogle M.E."/>
            <person name="Clum A."/>
            <person name="Lipzen A."/>
            <person name="Salamov A."/>
            <person name="Ngan C.Y."/>
            <person name="Daum C."/>
            <person name="Chiniquy J."/>
            <person name="Barry K."/>
            <person name="LaButti K."/>
            <person name="Haridas S."/>
            <person name="Simmons B.A."/>
            <person name="Magnuson J.K."/>
            <person name="Mortensen U.H."/>
            <person name="Larsen T.O."/>
            <person name="Grigoriev I.V."/>
            <person name="Baker S.E."/>
            <person name="Andersen M.R."/>
            <person name="Nordberg H.P."/>
            <person name="Cantor M.N."/>
            <person name="Hua S.X."/>
        </authorList>
    </citation>
    <scope>NUCLEOTIDE SEQUENCE [LARGE SCALE GENOMIC DNA]</scope>
    <source>
        <strain evidence="3">IBT 19404</strain>
    </source>
</reference>
<keyword evidence="1" id="KW-0732">Signal</keyword>
<evidence type="ECO:0000256" key="1">
    <source>
        <dbReference type="SAM" id="SignalP"/>
    </source>
</evidence>
<keyword evidence="3" id="KW-1185">Reference proteome</keyword>